<dbReference type="RefSeq" id="XP_003665568.1">
    <property type="nucleotide sequence ID" value="XM_003665520.1"/>
</dbReference>
<feature type="non-terminal residue" evidence="2">
    <location>
        <position position="1"/>
    </location>
</feature>
<dbReference type="OMA" id="CMILELM"/>
<dbReference type="eggNOG" id="ENOG502SNVB">
    <property type="taxonomic scope" value="Eukaryota"/>
</dbReference>
<dbReference type="AlphaFoldDB" id="G2QIE9"/>
<name>G2QIE9_THET4</name>
<sequence length="122" mass="14242">EVYRLTIMLVYLHRVTENSRSQWLRTQQYIDRAYGDLAQLGSCDRQLPVFILGCEARSDEQRAVVLDLIARTEKGTSSRSFNYARELVKAVWVQDELASREVKYWDKLSYVLSCCKNLPTFV</sequence>
<dbReference type="InterPro" id="IPR021858">
    <property type="entry name" value="Fun_TF"/>
</dbReference>
<reference evidence="2 3" key="1">
    <citation type="journal article" date="2011" name="Nat. Biotechnol.">
        <title>Comparative genomic analysis of the thermophilic biomass-degrading fungi Myceliophthora thermophila and Thielavia terrestris.</title>
        <authorList>
            <person name="Berka R.M."/>
            <person name="Grigoriev I.V."/>
            <person name="Otillar R."/>
            <person name="Salamov A."/>
            <person name="Grimwood J."/>
            <person name="Reid I."/>
            <person name="Ishmael N."/>
            <person name="John T."/>
            <person name="Darmond C."/>
            <person name="Moisan M.-C."/>
            <person name="Henrissat B."/>
            <person name="Coutinho P.M."/>
            <person name="Lombard V."/>
            <person name="Natvig D.O."/>
            <person name="Lindquist E."/>
            <person name="Schmutz J."/>
            <person name="Lucas S."/>
            <person name="Harris P."/>
            <person name="Powlowski J."/>
            <person name="Bellemare A."/>
            <person name="Taylor D."/>
            <person name="Butler G."/>
            <person name="de Vries R.P."/>
            <person name="Allijn I.E."/>
            <person name="van den Brink J."/>
            <person name="Ushinsky S."/>
            <person name="Storms R."/>
            <person name="Powell A.J."/>
            <person name="Paulsen I.T."/>
            <person name="Elbourne L.D.H."/>
            <person name="Baker S.E."/>
            <person name="Magnuson J."/>
            <person name="LaBoissiere S."/>
            <person name="Clutterbuck A.J."/>
            <person name="Martinez D."/>
            <person name="Wogulis M."/>
            <person name="de Leon A.L."/>
            <person name="Rey M.W."/>
            <person name="Tsang A."/>
        </authorList>
    </citation>
    <scope>NUCLEOTIDE SEQUENCE [LARGE SCALE GENOMIC DNA]</scope>
    <source>
        <strain evidence="3">ATCC 42464 / BCRC 31852 / DSM 1799</strain>
    </source>
</reference>
<evidence type="ECO:0000256" key="1">
    <source>
        <dbReference type="ARBA" id="ARBA00023242"/>
    </source>
</evidence>
<dbReference type="EMBL" id="CP003006">
    <property type="protein sequence ID" value="AEO60323.1"/>
    <property type="molecule type" value="Genomic_DNA"/>
</dbReference>
<dbReference type="KEGG" id="mtm:MYCTH_54667"/>
<dbReference type="OrthoDB" id="5130013at2759"/>
<organism evidence="2 3">
    <name type="scientific">Thermothelomyces thermophilus (strain ATCC 42464 / BCRC 31852 / DSM 1799)</name>
    <name type="common">Sporotrichum thermophile</name>
    <dbReference type="NCBI Taxonomy" id="573729"/>
    <lineage>
        <taxon>Eukaryota</taxon>
        <taxon>Fungi</taxon>
        <taxon>Dikarya</taxon>
        <taxon>Ascomycota</taxon>
        <taxon>Pezizomycotina</taxon>
        <taxon>Sordariomycetes</taxon>
        <taxon>Sordariomycetidae</taxon>
        <taxon>Sordariales</taxon>
        <taxon>Chaetomiaceae</taxon>
        <taxon>Thermothelomyces</taxon>
    </lineage>
</organism>
<keyword evidence="3" id="KW-1185">Reference proteome</keyword>
<keyword evidence="1" id="KW-0539">Nucleus</keyword>
<evidence type="ECO:0000313" key="2">
    <source>
        <dbReference type="EMBL" id="AEO60323.1"/>
    </source>
</evidence>
<protein>
    <submittedName>
        <fullName evidence="2">Uncharacterized protein</fullName>
    </submittedName>
</protein>
<gene>
    <name evidence="2" type="ORF">MYCTH_54667</name>
</gene>
<dbReference type="InParanoid" id="G2QIE9"/>
<accession>G2QIE9</accession>
<evidence type="ECO:0000313" key="3">
    <source>
        <dbReference type="Proteomes" id="UP000007322"/>
    </source>
</evidence>
<dbReference type="Proteomes" id="UP000007322">
    <property type="component" value="Chromosome 5"/>
</dbReference>
<dbReference type="Pfam" id="PF11951">
    <property type="entry name" value="Fungal_trans_2"/>
    <property type="match status" value="1"/>
</dbReference>
<proteinExistence type="predicted"/>
<dbReference type="GeneID" id="11511328"/>
<dbReference type="VEuPathDB" id="FungiDB:MYCTH_54667"/>
<dbReference type="HOGENOM" id="CLU_2032257_0_0_1"/>